<accession>A0A6G0R154</accession>
<evidence type="ECO:0000313" key="2">
    <source>
        <dbReference type="Proteomes" id="UP000486351"/>
    </source>
</evidence>
<dbReference type="EMBL" id="QXFY01001638">
    <property type="protein sequence ID" value="KAE9312863.1"/>
    <property type="molecule type" value="Genomic_DNA"/>
</dbReference>
<protein>
    <submittedName>
        <fullName evidence="1">Uncharacterized protein</fullName>
    </submittedName>
</protein>
<gene>
    <name evidence="1" type="ORF">PF008_g19869</name>
</gene>
<proteinExistence type="predicted"/>
<name>A0A6G0R154_9STRA</name>
<organism evidence="1 2">
    <name type="scientific">Phytophthora fragariae</name>
    <dbReference type="NCBI Taxonomy" id="53985"/>
    <lineage>
        <taxon>Eukaryota</taxon>
        <taxon>Sar</taxon>
        <taxon>Stramenopiles</taxon>
        <taxon>Oomycota</taxon>
        <taxon>Peronosporomycetes</taxon>
        <taxon>Peronosporales</taxon>
        <taxon>Peronosporaceae</taxon>
        <taxon>Phytophthora</taxon>
    </lineage>
</organism>
<comment type="caution">
    <text evidence="1">The sequence shown here is derived from an EMBL/GenBank/DDBJ whole genome shotgun (WGS) entry which is preliminary data.</text>
</comment>
<evidence type="ECO:0000313" key="1">
    <source>
        <dbReference type="EMBL" id="KAE9312863.1"/>
    </source>
</evidence>
<dbReference type="Proteomes" id="UP000486351">
    <property type="component" value="Unassembled WGS sequence"/>
</dbReference>
<dbReference type="AlphaFoldDB" id="A0A6G0R154"/>
<reference evidence="1 2" key="1">
    <citation type="submission" date="2018-09" db="EMBL/GenBank/DDBJ databases">
        <title>Genomic investigation of the strawberry pathogen Phytophthora fragariae indicates pathogenicity is determined by transcriptional variation in three key races.</title>
        <authorList>
            <person name="Adams T.M."/>
            <person name="Armitage A.D."/>
            <person name="Sobczyk M.K."/>
            <person name="Bates H.J."/>
            <person name="Dunwell J.M."/>
            <person name="Nellist C.F."/>
            <person name="Harrison R.J."/>
        </authorList>
    </citation>
    <scope>NUCLEOTIDE SEQUENCE [LARGE SCALE GENOMIC DNA]</scope>
    <source>
        <strain evidence="1 2">NOV-77</strain>
    </source>
</reference>
<sequence length="89" mass="10057">MRAVAPPLRREWHDTVLGSPPVAAAAFLSALDMVSALRMHPWRIEQIGSLIRRRLRAANSSRRRRRAPNTGHMCCRPDFCSDLEVPVPT</sequence>